<dbReference type="RefSeq" id="WP_140588327.1">
    <property type="nucleotide sequence ID" value="NZ_VFRR01000013.1"/>
</dbReference>
<dbReference type="PANTHER" id="PTHR35602:SF2">
    <property type="entry name" value="UPF0227 PROTEIN YCFP"/>
    <property type="match status" value="1"/>
</dbReference>
<dbReference type="AlphaFoldDB" id="A0A501WWY6"/>
<gene>
    <name evidence="1" type="ORF">FJM67_08185</name>
</gene>
<dbReference type="InterPro" id="IPR008886">
    <property type="entry name" value="UPF0227/Esterase_YqiA"/>
</dbReference>
<dbReference type="PANTHER" id="PTHR35602">
    <property type="entry name" value="ESTERASE YQIA-RELATED"/>
    <property type="match status" value="1"/>
</dbReference>
<proteinExistence type="predicted"/>
<evidence type="ECO:0008006" key="3">
    <source>
        <dbReference type="Google" id="ProtNLM"/>
    </source>
</evidence>
<accession>A0A501WWY6</accession>
<keyword evidence="2" id="KW-1185">Reference proteome</keyword>
<evidence type="ECO:0000313" key="1">
    <source>
        <dbReference type="EMBL" id="TPE51947.1"/>
    </source>
</evidence>
<dbReference type="Pfam" id="PF05728">
    <property type="entry name" value="UPF0227"/>
    <property type="match status" value="1"/>
</dbReference>
<sequence>MLNILYLHGFASYYKPHSDKVQALTQLGNVIGLDLDYSQGSETVIRNVLAFAAHHRIDLVVGCSLGGWLAAQVAHKLNIPFVSLNPSLYPNQTLHRYLGDGVTFDGKPFHMSEAVVRSYSDMFLTGKGLVLLQKDDEILDAELSHRMLSSHFEVHLFEGGSHRFDGLNKYLYLIDRFIHNE</sequence>
<dbReference type="Proteomes" id="UP000315901">
    <property type="component" value="Unassembled WGS sequence"/>
</dbReference>
<organism evidence="1 2">
    <name type="scientific">Maribrevibacterium harenarium</name>
    <dbReference type="NCBI Taxonomy" id="2589817"/>
    <lineage>
        <taxon>Bacteria</taxon>
        <taxon>Pseudomonadati</taxon>
        <taxon>Pseudomonadota</taxon>
        <taxon>Gammaproteobacteria</taxon>
        <taxon>Oceanospirillales</taxon>
        <taxon>Oceanospirillaceae</taxon>
        <taxon>Maribrevibacterium</taxon>
    </lineage>
</organism>
<dbReference type="EMBL" id="VFRR01000013">
    <property type="protein sequence ID" value="TPE51947.1"/>
    <property type="molecule type" value="Genomic_DNA"/>
</dbReference>
<dbReference type="InterPro" id="IPR029058">
    <property type="entry name" value="AB_hydrolase_fold"/>
</dbReference>
<name>A0A501WWY6_9GAMM</name>
<dbReference type="SUPFAM" id="SSF53474">
    <property type="entry name" value="alpha/beta-Hydrolases"/>
    <property type="match status" value="1"/>
</dbReference>
<reference evidence="1 2" key="1">
    <citation type="submission" date="2019-06" db="EMBL/GenBank/DDBJ databases">
        <title>A novel bacterium of genus Marinomonas, isolated from coastal sand.</title>
        <authorList>
            <person name="Huang H."/>
            <person name="Mo K."/>
            <person name="Hu Y."/>
        </authorList>
    </citation>
    <scope>NUCLEOTIDE SEQUENCE [LARGE SCALE GENOMIC DNA]</scope>
    <source>
        <strain evidence="1 2">HB171799</strain>
    </source>
</reference>
<comment type="caution">
    <text evidence="1">The sequence shown here is derived from an EMBL/GenBank/DDBJ whole genome shotgun (WGS) entry which is preliminary data.</text>
</comment>
<dbReference type="OrthoDB" id="9814831at2"/>
<evidence type="ECO:0000313" key="2">
    <source>
        <dbReference type="Proteomes" id="UP000315901"/>
    </source>
</evidence>
<protein>
    <recommendedName>
        <fullName evidence="3">Esterase</fullName>
    </recommendedName>
</protein>
<dbReference type="Gene3D" id="3.40.50.1820">
    <property type="entry name" value="alpha/beta hydrolase"/>
    <property type="match status" value="1"/>
</dbReference>